<reference evidence="1" key="2">
    <citation type="submission" date="2018-04" db="EMBL/GenBank/DDBJ databases">
        <title>OnivRS2 (Oryza nivara Reference Sequence Version 2).</title>
        <authorList>
            <person name="Zhang J."/>
            <person name="Kudrna D."/>
            <person name="Lee S."/>
            <person name="Talag J."/>
            <person name="Rajasekar S."/>
            <person name="Welchert J."/>
            <person name="Hsing Y.-I."/>
            <person name="Wing R.A."/>
        </authorList>
    </citation>
    <scope>NUCLEOTIDE SEQUENCE [LARGE SCALE GENOMIC DNA]</scope>
    <source>
        <strain evidence="1">SL10</strain>
    </source>
</reference>
<evidence type="ECO:0000313" key="2">
    <source>
        <dbReference type="Proteomes" id="UP000006591"/>
    </source>
</evidence>
<proteinExistence type="predicted"/>
<reference evidence="1" key="1">
    <citation type="submission" date="2015-04" db="UniProtKB">
        <authorList>
            <consortium name="EnsemblPlants"/>
        </authorList>
    </citation>
    <scope>IDENTIFICATION</scope>
    <source>
        <strain evidence="1">SL10</strain>
    </source>
</reference>
<name>A0A0E0J1G7_ORYNI</name>
<dbReference type="OMA" id="GEAKWRS"/>
<dbReference type="AlphaFoldDB" id="A0A0E0J1G7"/>
<organism evidence="1">
    <name type="scientific">Oryza nivara</name>
    <name type="common">Indian wild rice</name>
    <name type="synonym">Oryza sativa f. spontanea</name>
    <dbReference type="NCBI Taxonomy" id="4536"/>
    <lineage>
        <taxon>Eukaryota</taxon>
        <taxon>Viridiplantae</taxon>
        <taxon>Streptophyta</taxon>
        <taxon>Embryophyta</taxon>
        <taxon>Tracheophyta</taxon>
        <taxon>Spermatophyta</taxon>
        <taxon>Magnoliopsida</taxon>
        <taxon>Liliopsida</taxon>
        <taxon>Poales</taxon>
        <taxon>Poaceae</taxon>
        <taxon>BOP clade</taxon>
        <taxon>Oryzoideae</taxon>
        <taxon>Oryzeae</taxon>
        <taxon>Oryzinae</taxon>
        <taxon>Oryza</taxon>
    </lineage>
</organism>
<keyword evidence="2" id="KW-1185">Reference proteome</keyword>
<sequence length="172" mass="19270">MNRSCKIESDYLYVSTMFRFPPIVQHLGYRHIGQVQLHDRRWAAERGSRDNVDDGDRDCGSGGWGGRRLRLWPMGKRPAAAVGKKEAAADGVEVAAVVEKKQDPAAASPARMRRSGDRAPARMWLQYTWGGGEAKWRSLRAWRSKVFASCGGERNHALVNEIARMDGRDSSK</sequence>
<evidence type="ECO:0000313" key="1">
    <source>
        <dbReference type="EnsemblPlants" id="ONIVA11G11760.1"/>
    </source>
</evidence>
<dbReference type="Proteomes" id="UP000006591">
    <property type="component" value="Chromosome 11"/>
</dbReference>
<protein>
    <submittedName>
        <fullName evidence="1">Uncharacterized protein</fullName>
    </submittedName>
</protein>
<dbReference type="Gramene" id="ONIVA11G11760.1">
    <property type="protein sequence ID" value="ONIVA11G11760.1"/>
    <property type="gene ID" value="ONIVA11G11760"/>
</dbReference>
<accession>A0A0E0J1G7</accession>
<dbReference type="EnsemblPlants" id="ONIVA11G11760.1">
    <property type="protein sequence ID" value="ONIVA11G11760.1"/>
    <property type="gene ID" value="ONIVA11G11760"/>
</dbReference>
<dbReference type="HOGENOM" id="CLU_142532_0_0_1"/>